<dbReference type="InterPro" id="IPR056100">
    <property type="entry name" value="DUF7683"/>
</dbReference>
<name>A0A0L0JK76_9ACTN</name>
<feature type="domain" description="DUF7683" evidence="1">
    <location>
        <begin position="3"/>
        <end position="73"/>
    </location>
</feature>
<dbReference type="OrthoDB" id="4272265at2"/>
<comment type="caution">
    <text evidence="2">The sequence shown here is derived from an EMBL/GenBank/DDBJ whole genome shotgun (WGS) entry which is preliminary data.</text>
</comment>
<dbReference type="RefSeq" id="WP_050374669.1">
    <property type="nucleotide sequence ID" value="NZ_KQ257834.1"/>
</dbReference>
<evidence type="ECO:0000259" key="1">
    <source>
        <dbReference type="Pfam" id="PF24731"/>
    </source>
</evidence>
<dbReference type="PATRIC" id="fig|42234.21.peg.7807"/>
<evidence type="ECO:0000313" key="2">
    <source>
        <dbReference type="EMBL" id="KND26028.1"/>
    </source>
</evidence>
<accession>A0A0L0JK76</accession>
<reference evidence="3" key="1">
    <citation type="submission" date="2014-07" db="EMBL/GenBank/DDBJ databases">
        <title>Genome sequencing of plant-pathogenic Streptomyces species.</title>
        <authorList>
            <person name="Harrison J."/>
            <person name="Sapp M."/>
            <person name="Thwaites R."/>
            <person name="Studholme D.J."/>
        </authorList>
    </citation>
    <scope>NUCLEOTIDE SEQUENCE [LARGE SCALE GENOMIC DNA]</scope>
    <source>
        <strain evidence="3">NCPPB 4445</strain>
    </source>
</reference>
<sequence length="77" mass="8893">MIYRIAQYHKDEDFTDDRWDVTHLGEQTIAEVFHITHPDHLGDVYRVTAEQAAKLAPLTGLTFDLGTYVYQLEPSID</sequence>
<gene>
    <name evidence="2" type="ORF">IQ63_37930</name>
</gene>
<protein>
    <recommendedName>
        <fullName evidence="1">DUF7683 domain-containing protein</fullName>
    </recommendedName>
</protein>
<evidence type="ECO:0000313" key="3">
    <source>
        <dbReference type="Proteomes" id="UP000037151"/>
    </source>
</evidence>
<dbReference type="EMBL" id="JPPY01000214">
    <property type="protein sequence ID" value="KND26028.1"/>
    <property type="molecule type" value="Genomic_DNA"/>
</dbReference>
<dbReference type="Pfam" id="PF24731">
    <property type="entry name" value="DUF7683"/>
    <property type="match status" value="1"/>
</dbReference>
<organism evidence="2 3">
    <name type="scientific">Streptomyces acidiscabies</name>
    <dbReference type="NCBI Taxonomy" id="42234"/>
    <lineage>
        <taxon>Bacteria</taxon>
        <taxon>Bacillati</taxon>
        <taxon>Actinomycetota</taxon>
        <taxon>Actinomycetes</taxon>
        <taxon>Kitasatosporales</taxon>
        <taxon>Streptomycetaceae</taxon>
        <taxon>Streptomyces</taxon>
    </lineage>
</organism>
<dbReference type="AlphaFoldDB" id="A0A0L0JK76"/>
<dbReference type="Proteomes" id="UP000037151">
    <property type="component" value="Unassembled WGS sequence"/>
</dbReference>
<proteinExistence type="predicted"/>